<name>A0A285CNR8_9RHOB</name>
<evidence type="ECO:0000259" key="4">
    <source>
        <dbReference type="Pfam" id="PF04586"/>
    </source>
</evidence>
<keyword evidence="2" id="KW-0645">Protease</keyword>
<dbReference type="AlphaFoldDB" id="A0A285CNR8"/>
<gene>
    <name evidence="5" type="ORF">SAMN05878503_10340</name>
</gene>
<keyword evidence="1" id="KW-1188">Viral release from host cell</keyword>
<accession>A0A285CNR8</accession>
<dbReference type="SUPFAM" id="SSF50789">
    <property type="entry name" value="Herpes virus serine proteinase, assemblin"/>
    <property type="match status" value="1"/>
</dbReference>
<dbReference type="InterPro" id="IPR006433">
    <property type="entry name" value="Prohead_protease"/>
</dbReference>
<dbReference type="InterPro" id="IPR054613">
    <property type="entry name" value="Peptidase_S78_dom"/>
</dbReference>
<proteinExistence type="predicted"/>
<evidence type="ECO:0000256" key="2">
    <source>
        <dbReference type="ARBA" id="ARBA00022670"/>
    </source>
</evidence>
<evidence type="ECO:0000256" key="1">
    <source>
        <dbReference type="ARBA" id="ARBA00022612"/>
    </source>
</evidence>
<dbReference type="OrthoDB" id="9804926at2"/>
<evidence type="ECO:0000313" key="5">
    <source>
        <dbReference type="EMBL" id="SNX69055.1"/>
    </source>
</evidence>
<dbReference type="EMBL" id="OAOQ01000003">
    <property type="protein sequence ID" value="SNX69055.1"/>
    <property type="molecule type" value="Genomic_DNA"/>
</dbReference>
<dbReference type="RefSeq" id="WP_097029520.1">
    <property type="nucleotide sequence ID" value="NZ_OAOQ01000003.1"/>
</dbReference>
<dbReference type="GO" id="GO:0006508">
    <property type="term" value="P:proteolysis"/>
    <property type="evidence" value="ECO:0007669"/>
    <property type="project" value="UniProtKB-KW"/>
</dbReference>
<feature type="domain" description="Prohead serine protease" evidence="4">
    <location>
        <begin position="26"/>
        <end position="160"/>
    </location>
</feature>
<reference evidence="6" key="1">
    <citation type="submission" date="2017-08" db="EMBL/GenBank/DDBJ databases">
        <authorList>
            <person name="Varghese N."/>
            <person name="Submissions S."/>
        </authorList>
    </citation>
    <scope>NUCLEOTIDE SEQUENCE [LARGE SCALE GENOMIC DNA]</scope>
    <source>
        <strain evidence="6">JA234</strain>
    </source>
</reference>
<dbReference type="NCBIfam" id="TIGR01543">
    <property type="entry name" value="proheadase_HK97"/>
    <property type="match status" value="1"/>
</dbReference>
<dbReference type="Proteomes" id="UP000219467">
    <property type="component" value="Unassembled WGS sequence"/>
</dbReference>
<sequence>MRMKDGFGAPEHKFHRPEAGLVLSEGEVIEGYASVFGRADQGGDLVAPGAYATSLAALTAQGRRVKMLWQHDPAEVIGVWDEVREDATGLWVRGRILPEIARGREAAALVAAGALDGLSIGYRTIRAARDGSGHRVLSEIELWEVSLVTFPMLPEARVASKGEAQDDRAWQAIARIFDEARQSFARG</sequence>
<keyword evidence="3" id="KW-0378">Hydrolase</keyword>
<organism evidence="5 6">
    <name type="scientific">Cereibacter ovatus</name>
    <dbReference type="NCBI Taxonomy" id="439529"/>
    <lineage>
        <taxon>Bacteria</taxon>
        <taxon>Pseudomonadati</taxon>
        <taxon>Pseudomonadota</taxon>
        <taxon>Alphaproteobacteria</taxon>
        <taxon>Rhodobacterales</taxon>
        <taxon>Paracoccaceae</taxon>
        <taxon>Cereibacter</taxon>
    </lineage>
</organism>
<evidence type="ECO:0000313" key="6">
    <source>
        <dbReference type="Proteomes" id="UP000219467"/>
    </source>
</evidence>
<dbReference type="Pfam" id="PF04586">
    <property type="entry name" value="Peptidase_S78"/>
    <property type="match status" value="1"/>
</dbReference>
<protein>
    <submittedName>
        <fullName evidence="5">Prohead peptidase</fullName>
    </submittedName>
</protein>
<dbReference type="GO" id="GO:0008233">
    <property type="term" value="F:peptidase activity"/>
    <property type="evidence" value="ECO:0007669"/>
    <property type="project" value="UniProtKB-KW"/>
</dbReference>
<evidence type="ECO:0000256" key="3">
    <source>
        <dbReference type="ARBA" id="ARBA00022801"/>
    </source>
</evidence>
<keyword evidence="6" id="KW-1185">Reference proteome</keyword>